<evidence type="ECO:0000313" key="1">
    <source>
        <dbReference type="EMBL" id="KAG1576248.1"/>
    </source>
</evidence>
<organism evidence="1 2">
    <name type="scientific">Rhizopus delemar</name>
    <dbReference type="NCBI Taxonomy" id="936053"/>
    <lineage>
        <taxon>Eukaryota</taxon>
        <taxon>Fungi</taxon>
        <taxon>Fungi incertae sedis</taxon>
        <taxon>Mucoromycota</taxon>
        <taxon>Mucoromycotina</taxon>
        <taxon>Mucoromycetes</taxon>
        <taxon>Mucorales</taxon>
        <taxon>Mucorineae</taxon>
        <taxon>Rhizopodaceae</taxon>
        <taxon>Rhizopus</taxon>
    </lineage>
</organism>
<dbReference type="EMBL" id="JAANIU010000020">
    <property type="protein sequence ID" value="KAG1576248.1"/>
    <property type="molecule type" value="Genomic_DNA"/>
</dbReference>
<evidence type="ECO:0000313" key="2">
    <source>
        <dbReference type="Proteomes" id="UP000740926"/>
    </source>
</evidence>
<sequence>MTPSPRAQIKTITFSKFISKFLRLPDLKKNKQRQIEECASFSTNDTDSAISSEDYFALTKSQSSSKSMLPSSDKSTLIQAEKVRTESDVPSYPVIFERFAKYKD</sequence>
<accession>A0A9P6ZDY3</accession>
<name>A0A9P6ZDY3_9FUNG</name>
<dbReference type="Proteomes" id="UP000740926">
    <property type="component" value="Unassembled WGS sequence"/>
</dbReference>
<reference evidence="1 2" key="1">
    <citation type="journal article" date="2020" name="Microb. Genom.">
        <title>Genetic diversity of clinical and environmental Mucorales isolates obtained from an investigation of mucormycosis cases among solid organ transplant recipients.</title>
        <authorList>
            <person name="Nguyen M.H."/>
            <person name="Kaul D."/>
            <person name="Muto C."/>
            <person name="Cheng S.J."/>
            <person name="Richter R.A."/>
            <person name="Bruno V.M."/>
            <person name="Liu G."/>
            <person name="Beyhan S."/>
            <person name="Sundermann A.J."/>
            <person name="Mounaud S."/>
            <person name="Pasculle A.W."/>
            <person name="Nierman W.C."/>
            <person name="Driscoll E."/>
            <person name="Cumbie R."/>
            <person name="Clancy C.J."/>
            <person name="Dupont C.L."/>
        </authorList>
    </citation>
    <scope>NUCLEOTIDE SEQUENCE [LARGE SCALE GENOMIC DNA]</scope>
    <source>
        <strain evidence="1 2">GL24</strain>
    </source>
</reference>
<comment type="caution">
    <text evidence="1">The sequence shown here is derived from an EMBL/GenBank/DDBJ whole genome shotgun (WGS) entry which is preliminary data.</text>
</comment>
<gene>
    <name evidence="1" type="ORF">G6F50_000374</name>
</gene>
<keyword evidence="2" id="KW-1185">Reference proteome</keyword>
<dbReference type="AlphaFoldDB" id="A0A9P6ZDY3"/>
<proteinExistence type="predicted"/>
<protein>
    <submittedName>
        <fullName evidence="1">Uncharacterized protein</fullName>
    </submittedName>
</protein>